<evidence type="ECO:0000313" key="6">
    <source>
        <dbReference type="EMBL" id="MFC3441641.1"/>
    </source>
</evidence>
<evidence type="ECO:0000256" key="2">
    <source>
        <dbReference type="ARBA" id="ARBA00023015"/>
    </source>
</evidence>
<evidence type="ECO:0000259" key="5">
    <source>
        <dbReference type="PROSITE" id="PS50931"/>
    </source>
</evidence>
<evidence type="ECO:0000313" key="7">
    <source>
        <dbReference type="Proteomes" id="UP001595681"/>
    </source>
</evidence>
<dbReference type="Proteomes" id="UP001595681">
    <property type="component" value="Unassembled WGS sequence"/>
</dbReference>
<keyword evidence="7" id="KW-1185">Reference proteome</keyword>
<gene>
    <name evidence="6" type="ORF">ACFOKF_10665</name>
</gene>
<evidence type="ECO:0000256" key="3">
    <source>
        <dbReference type="ARBA" id="ARBA00023125"/>
    </source>
</evidence>
<dbReference type="Pfam" id="PF00126">
    <property type="entry name" value="HTH_1"/>
    <property type="match status" value="1"/>
</dbReference>
<keyword evidence="4" id="KW-0804">Transcription</keyword>
<dbReference type="EMBL" id="JBHRVU010000004">
    <property type="protein sequence ID" value="MFC3441641.1"/>
    <property type="molecule type" value="Genomic_DNA"/>
</dbReference>
<reference evidence="7" key="1">
    <citation type="journal article" date="2019" name="Int. J. Syst. Evol. Microbiol.">
        <title>The Global Catalogue of Microorganisms (GCM) 10K type strain sequencing project: providing services to taxonomists for standard genome sequencing and annotation.</title>
        <authorList>
            <consortium name="The Broad Institute Genomics Platform"/>
            <consortium name="The Broad Institute Genome Sequencing Center for Infectious Disease"/>
            <person name="Wu L."/>
            <person name="Ma J."/>
        </authorList>
    </citation>
    <scope>NUCLEOTIDE SEQUENCE [LARGE SCALE GENOMIC DNA]</scope>
    <source>
        <strain evidence="7">CCM 7491</strain>
    </source>
</reference>
<dbReference type="PROSITE" id="PS50931">
    <property type="entry name" value="HTH_LYSR"/>
    <property type="match status" value="1"/>
</dbReference>
<comment type="caution">
    <text evidence="6">The sequence shown here is derived from an EMBL/GenBank/DDBJ whole genome shotgun (WGS) entry which is preliminary data.</text>
</comment>
<proteinExistence type="inferred from homology"/>
<dbReference type="PANTHER" id="PTHR30537:SF5">
    <property type="entry name" value="HTH-TYPE TRANSCRIPTIONAL ACTIVATOR TTDR-RELATED"/>
    <property type="match status" value="1"/>
</dbReference>
<dbReference type="SUPFAM" id="SSF53850">
    <property type="entry name" value="Periplasmic binding protein-like II"/>
    <property type="match status" value="1"/>
</dbReference>
<accession>A0ABV7NHN9</accession>
<dbReference type="Gene3D" id="3.40.190.290">
    <property type="match status" value="1"/>
</dbReference>
<dbReference type="InterPro" id="IPR058163">
    <property type="entry name" value="LysR-type_TF_proteobact-type"/>
</dbReference>
<evidence type="ECO:0000256" key="1">
    <source>
        <dbReference type="ARBA" id="ARBA00009437"/>
    </source>
</evidence>
<dbReference type="SUPFAM" id="SSF46785">
    <property type="entry name" value="Winged helix' DNA-binding domain"/>
    <property type="match status" value="1"/>
</dbReference>
<dbReference type="RefSeq" id="WP_380795552.1">
    <property type="nucleotide sequence ID" value="NZ_JBHRVU010000004.1"/>
</dbReference>
<protein>
    <submittedName>
        <fullName evidence="6">LysR family transcriptional regulator</fullName>
    </submittedName>
</protein>
<name>A0ABV7NHN9_9SPHN</name>
<dbReference type="CDD" id="cd08422">
    <property type="entry name" value="PBP2_CrgA_like"/>
    <property type="match status" value="1"/>
</dbReference>
<keyword evidence="3" id="KW-0238">DNA-binding</keyword>
<dbReference type="InterPro" id="IPR036388">
    <property type="entry name" value="WH-like_DNA-bd_sf"/>
</dbReference>
<keyword evidence="2" id="KW-0805">Transcription regulation</keyword>
<dbReference type="InterPro" id="IPR036390">
    <property type="entry name" value="WH_DNA-bd_sf"/>
</dbReference>
<evidence type="ECO:0000256" key="4">
    <source>
        <dbReference type="ARBA" id="ARBA00023163"/>
    </source>
</evidence>
<comment type="similarity">
    <text evidence="1">Belongs to the LysR transcriptional regulatory family.</text>
</comment>
<feature type="domain" description="HTH lysR-type" evidence="5">
    <location>
        <begin position="7"/>
        <end position="58"/>
    </location>
</feature>
<dbReference type="Pfam" id="PF03466">
    <property type="entry name" value="LysR_substrate"/>
    <property type="match status" value="1"/>
</dbReference>
<dbReference type="InterPro" id="IPR005119">
    <property type="entry name" value="LysR_subst-bd"/>
</dbReference>
<sequence length="305" mass="32843">MMDPDHELFVTVVDEGGLAAAGRRLHISPAMMSKRLARLEERLGAKLVHRTTRRLALTPAGEQLHADLRGILAALDEAERRVSGASAVASGPLRITAPTSFGRMHLAPYLQRFLDDHPKVELSIDLSDDFADLIDSRADLAIRITADPGAGLTAQRLATNRRILCASPAYLAQHGAPRTIADLGNHRLLAADGQMPWRLIGPSGPTKVEGHSHVRTNSSELVRELTLAGGGIALRSLWDISAALLRGDVQQILPAYEGSSDVGLFAVQLPQANPPRAISAFVDFLVTLYVPSPPWEALGERTVLP</sequence>
<dbReference type="InterPro" id="IPR000847">
    <property type="entry name" value="LysR_HTH_N"/>
</dbReference>
<dbReference type="PANTHER" id="PTHR30537">
    <property type="entry name" value="HTH-TYPE TRANSCRIPTIONAL REGULATOR"/>
    <property type="match status" value="1"/>
</dbReference>
<dbReference type="Gene3D" id="1.10.10.10">
    <property type="entry name" value="Winged helix-like DNA-binding domain superfamily/Winged helix DNA-binding domain"/>
    <property type="match status" value="1"/>
</dbReference>
<organism evidence="6 7">
    <name type="scientific">Sphingobium rhizovicinum</name>
    <dbReference type="NCBI Taxonomy" id="432308"/>
    <lineage>
        <taxon>Bacteria</taxon>
        <taxon>Pseudomonadati</taxon>
        <taxon>Pseudomonadota</taxon>
        <taxon>Alphaproteobacteria</taxon>
        <taxon>Sphingomonadales</taxon>
        <taxon>Sphingomonadaceae</taxon>
        <taxon>Sphingobium</taxon>
    </lineage>
</organism>